<organism evidence="1 2">
    <name type="scientific">Fusarium solani subsp. cucurbitae</name>
    <name type="common">Neocosmosporum cucurbitae</name>
    <dbReference type="NCBI Taxonomy" id="2747967"/>
    <lineage>
        <taxon>Eukaryota</taxon>
        <taxon>Fungi</taxon>
        <taxon>Dikarya</taxon>
        <taxon>Ascomycota</taxon>
        <taxon>Pezizomycotina</taxon>
        <taxon>Sordariomycetes</taxon>
        <taxon>Hypocreomycetidae</taxon>
        <taxon>Hypocreales</taxon>
        <taxon>Nectriaceae</taxon>
        <taxon>Fusarium</taxon>
        <taxon>Fusarium solani species complex</taxon>
    </lineage>
</organism>
<sequence>MKGFLVALLGLLTFGGSGHTHRAGHTRAHAARVASNLSAVTPTPRPSAFVHPGVLMNRVQINDVASQISGGEETRVSALSDMLQHDLASRTAATPVATVACDGTSSGKTNPAACSDERNDASAAYLNALAWIASGDQSRAQRAISFMNAWAGKLKAHTGSNAPVQAGWAGAIWARTAELIRYTDAGWSSSDITRFSAMLRDVYLPDVIVGAPKGYNGNWDLVMMEAAVGISIFLDDQASYNTSLARFLDRVPAYIFMKSDGQLPHIAASDTNLNTDAKLIKYWNGQTDWMHSGVSQESCRDFEHTGYGLASISHVAEMSRLQGRDLFKEDVGKRLLAALELHTQAILESSQPSWLCEGDSLSTYLGPVSEIGYNALANRLGKDMPYTKQYTEKMRPGGYLLFFGWETLTHLHQA</sequence>
<name>A0ACD3YPS2_FUSSC</name>
<accession>A0ACD3YPS2</accession>
<proteinExistence type="predicted"/>
<evidence type="ECO:0000313" key="2">
    <source>
        <dbReference type="Proteomes" id="UP000830768"/>
    </source>
</evidence>
<dbReference type="EMBL" id="CP090031">
    <property type="protein sequence ID" value="UPK90895.1"/>
    <property type="molecule type" value="Genomic_DNA"/>
</dbReference>
<keyword evidence="2" id="KW-1185">Reference proteome</keyword>
<dbReference type="Proteomes" id="UP000830768">
    <property type="component" value="Chromosome 2"/>
</dbReference>
<reference evidence="1" key="1">
    <citation type="submission" date="2021-11" db="EMBL/GenBank/DDBJ databases">
        <title>Fusarium solani-melongenae Genome sequencing and assembly.</title>
        <authorList>
            <person name="Xie S."/>
            <person name="Huang L."/>
            <person name="Zhang X."/>
        </authorList>
    </citation>
    <scope>NUCLEOTIDE SEQUENCE</scope>
    <source>
        <strain evidence="1">CRI 24-3</strain>
    </source>
</reference>
<protein>
    <submittedName>
        <fullName evidence="1">Uncharacterized protein</fullName>
    </submittedName>
</protein>
<evidence type="ECO:0000313" key="1">
    <source>
        <dbReference type="EMBL" id="UPK90895.1"/>
    </source>
</evidence>
<gene>
    <name evidence="1" type="ORF">LCI18_001830</name>
</gene>